<accession>A0A200Q4Y8</accession>
<sequence>MDWGYVLDLLSCSKLRSANGIPPPEMIKICCDGSSRGNPGNEGDGIILRNHEEALIRGISVELRICTNFIAEVITIILGHKWASTMGWNKAVVASDSLAAIAIFIKGRVPWAFASRWNNIRHSFWRIHFETVQREVNFSADCMVRRGSVLPQGIRECHDGRPPMLTFFELSNMVYYCFM</sequence>
<dbReference type="PANTHER" id="PTHR47723">
    <property type="entry name" value="OS05G0353850 PROTEIN"/>
    <property type="match status" value="1"/>
</dbReference>
<dbReference type="PANTHER" id="PTHR47723:SF19">
    <property type="entry name" value="POLYNUCLEOTIDYL TRANSFERASE, RIBONUCLEASE H-LIKE SUPERFAMILY PROTEIN"/>
    <property type="match status" value="1"/>
</dbReference>
<reference evidence="2 3" key="1">
    <citation type="journal article" date="2017" name="Mol. Plant">
        <title>The Genome of Medicinal Plant Macleaya cordata Provides New Insights into Benzylisoquinoline Alkaloids Metabolism.</title>
        <authorList>
            <person name="Liu X."/>
            <person name="Liu Y."/>
            <person name="Huang P."/>
            <person name="Ma Y."/>
            <person name="Qing Z."/>
            <person name="Tang Q."/>
            <person name="Cao H."/>
            <person name="Cheng P."/>
            <person name="Zheng Y."/>
            <person name="Yuan Z."/>
            <person name="Zhou Y."/>
            <person name="Liu J."/>
            <person name="Tang Z."/>
            <person name="Zhuo Y."/>
            <person name="Zhang Y."/>
            <person name="Yu L."/>
            <person name="Huang J."/>
            <person name="Yang P."/>
            <person name="Peng Q."/>
            <person name="Zhang J."/>
            <person name="Jiang W."/>
            <person name="Zhang Z."/>
            <person name="Lin K."/>
            <person name="Ro D.K."/>
            <person name="Chen X."/>
            <person name="Xiong X."/>
            <person name="Shang Y."/>
            <person name="Huang S."/>
            <person name="Zeng J."/>
        </authorList>
    </citation>
    <scope>NUCLEOTIDE SEQUENCE [LARGE SCALE GENOMIC DNA]</scope>
    <source>
        <strain evidence="3">cv. BLH2017</strain>
        <tissue evidence="2">Root</tissue>
    </source>
</reference>
<evidence type="ECO:0000313" key="2">
    <source>
        <dbReference type="EMBL" id="OVA05560.1"/>
    </source>
</evidence>
<dbReference type="InterPro" id="IPR002156">
    <property type="entry name" value="RNaseH_domain"/>
</dbReference>
<dbReference type="Gene3D" id="3.30.420.10">
    <property type="entry name" value="Ribonuclease H-like superfamily/Ribonuclease H"/>
    <property type="match status" value="1"/>
</dbReference>
<name>A0A200Q4Y8_MACCD</name>
<dbReference type="EMBL" id="MVGT01003111">
    <property type="protein sequence ID" value="OVA05560.1"/>
    <property type="molecule type" value="Genomic_DNA"/>
</dbReference>
<dbReference type="InParanoid" id="A0A200Q4Y8"/>
<organism evidence="2 3">
    <name type="scientific">Macleaya cordata</name>
    <name type="common">Five-seeded plume-poppy</name>
    <name type="synonym">Bocconia cordata</name>
    <dbReference type="NCBI Taxonomy" id="56857"/>
    <lineage>
        <taxon>Eukaryota</taxon>
        <taxon>Viridiplantae</taxon>
        <taxon>Streptophyta</taxon>
        <taxon>Embryophyta</taxon>
        <taxon>Tracheophyta</taxon>
        <taxon>Spermatophyta</taxon>
        <taxon>Magnoliopsida</taxon>
        <taxon>Ranunculales</taxon>
        <taxon>Papaveraceae</taxon>
        <taxon>Papaveroideae</taxon>
        <taxon>Macleaya</taxon>
    </lineage>
</organism>
<dbReference type="Proteomes" id="UP000195402">
    <property type="component" value="Unassembled WGS sequence"/>
</dbReference>
<proteinExistence type="predicted"/>
<dbReference type="InterPro" id="IPR036397">
    <property type="entry name" value="RNaseH_sf"/>
</dbReference>
<evidence type="ECO:0000313" key="3">
    <source>
        <dbReference type="Proteomes" id="UP000195402"/>
    </source>
</evidence>
<dbReference type="GO" id="GO:0004523">
    <property type="term" value="F:RNA-DNA hybrid ribonuclease activity"/>
    <property type="evidence" value="ECO:0007669"/>
    <property type="project" value="InterPro"/>
</dbReference>
<dbReference type="GO" id="GO:0003676">
    <property type="term" value="F:nucleic acid binding"/>
    <property type="evidence" value="ECO:0007669"/>
    <property type="project" value="InterPro"/>
</dbReference>
<dbReference type="Pfam" id="PF13456">
    <property type="entry name" value="RVT_3"/>
    <property type="match status" value="1"/>
</dbReference>
<dbReference type="InterPro" id="IPR044730">
    <property type="entry name" value="RNase_H-like_dom_plant"/>
</dbReference>
<gene>
    <name evidence="2" type="ORF">BVC80_8995g13</name>
</gene>
<dbReference type="OrthoDB" id="1687712at2759"/>
<dbReference type="InterPro" id="IPR012337">
    <property type="entry name" value="RNaseH-like_sf"/>
</dbReference>
<evidence type="ECO:0000259" key="1">
    <source>
        <dbReference type="Pfam" id="PF13456"/>
    </source>
</evidence>
<dbReference type="AlphaFoldDB" id="A0A200Q4Y8"/>
<dbReference type="SUPFAM" id="SSF53098">
    <property type="entry name" value="Ribonuclease H-like"/>
    <property type="match status" value="1"/>
</dbReference>
<feature type="domain" description="RNase H type-1" evidence="1">
    <location>
        <begin position="31"/>
        <end position="146"/>
    </location>
</feature>
<comment type="caution">
    <text evidence="2">The sequence shown here is derived from an EMBL/GenBank/DDBJ whole genome shotgun (WGS) entry which is preliminary data.</text>
</comment>
<dbReference type="InterPro" id="IPR053151">
    <property type="entry name" value="RNase_H-like"/>
</dbReference>
<protein>
    <submittedName>
        <fullName evidence="2">Ribonuclease H domain</fullName>
    </submittedName>
</protein>
<keyword evidence="3" id="KW-1185">Reference proteome</keyword>
<dbReference type="CDD" id="cd06222">
    <property type="entry name" value="RNase_H_like"/>
    <property type="match status" value="1"/>
</dbReference>